<feature type="transmembrane region" description="Helical" evidence="7">
    <location>
        <begin position="263"/>
        <end position="282"/>
    </location>
</feature>
<comment type="subcellular location">
    <subcellularLocation>
        <location evidence="1">Cell membrane</location>
        <topology evidence="1">Multi-pass membrane protein</topology>
    </subcellularLocation>
</comment>
<dbReference type="InterPro" id="IPR011701">
    <property type="entry name" value="MFS"/>
</dbReference>
<evidence type="ECO:0000256" key="7">
    <source>
        <dbReference type="SAM" id="Phobius"/>
    </source>
</evidence>
<keyword evidence="4 7" id="KW-0812">Transmembrane</keyword>
<evidence type="ECO:0000256" key="5">
    <source>
        <dbReference type="ARBA" id="ARBA00022989"/>
    </source>
</evidence>
<feature type="transmembrane region" description="Helical" evidence="7">
    <location>
        <begin position="229"/>
        <end position="251"/>
    </location>
</feature>
<feature type="transmembrane region" description="Helical" evidence="7">
    <location>
        <begin position="294"/>
        <end position="314"/>
    </location>
</feature>
<dbReference type="Gene3D" id="1.20.1250.20">
    <property type="entry name" value="MFS general substrate transporter like domains"/>
    <property type="match status" value="2"/>
</dbReference>
<evidence type="ECO:0000313" key="10">
    <source>
        <dbReference type="Proteomes" id="UP000622552"/>
    </source>
</evidence>
<evidence type="ECO:0000256" key="1">
    <source>
        <dbReference type="ARBA" id="ARBA00004651"/>
    </source>
</evidence>
<evidence type="ECO:0000259" key="8">
    <source>
        <dbReference type="PROSITE" id="PS50850"/>
    </source>
</evidence>
<dbReference type="PANTHER" id="PTHR42718:SF46">
    <property type="entry name" value="BLR6921 PROTEIN"/>
    <property type="match status" value="1"/>
</dbReference>
<dbReference type="AlphaFoldDB" id="A0A8J7GPY2"/>
<feature type="domain" description="Major facilitator superfamily (MFS) profile" evidence="8">
    <location>
        <begin position="16"/>
        <end position="456"/>
    </location>
</feature>
<keyword evidence="6 7" id="KW-0472">Membrane</keyword>
<keyword evidence="5 7" id="KW-1133">Transmembrane helix</keyword>
<protein>
    <submittedName>
        <fullName evidence="9">EmrB/QacA subfamily drug resistance transporter</fullName>
    </submittedName>
</protein>
<feature type="transmembrane region" description="Helical" evidence="7">
    <location>
        <begin position="431"/>
        <end position="452"/>
    </location>
</feature>
<dbReference type="Proteomes" id="UP000622552">
    <property type="component" value="Unassembled WGS sequence"/>
</dbReference>
<dbReference type="CDD" id="cd17321">
    <property type="entry name" value="MFS_MMR_MDR_like"/>
    <property type="match status" value="1"/>
</dbReference>
<feature type="transmembrane region" description="Helical" evidence="7">
    <location>
        <begin position="326"/>
        <end position="342"/>
    </location>
</feature>
<dbReference type="Pfam" id="PF07690">
    <property type="entry name" value="MFS_1"/>
    <property type="match status" value="1"/>
</dbReference>
<sequence length="456" mass="45600">MNPPPLIRQHLPRWVVVAIACVSSFMVVMDSSIVNVALPAMRADLRLSAGQQQWVVDAYLLTLGGFILLAARAGDLYGRRLTLQTGLVLFTLSSLAGGLATGAPALLAARAVQGVGAAALATSTLSVIMAATHGNTPARQRALSLWAAASSSAAALGVLIGGALTQQAGWRWVMFVNAPVGIALIVAVSVCLLPTARAGRARLDVPGAVTVTLGVSALLYGIAHPGWPLALGVGLIAVFLAIEACGSHPLVRLGVFRLPNVAIGNVVVACLGAALTTSLYFVSLVLQQVVGYDALRTGLAMAPMGVAIAVAAIGSRRLIAAGVRRLPLYGGLTGAVGLAWLSRIPAGAEFTVDVLGPSLLIGIGLGFMIMSATSAATSGIPAADAGLAAGLLNMARQVGGAVGVAALAAVADTVARGDGGGSALVAQLHGFQAALLAGAGISAVAAVVSVLLRREG</sequence>
<dbReference type="PROSITE" id="PS50850">
    <property type="entry name" value="MFS"/>
    <property type="match status" value="1"/>
</dbReference>
<evidence type="ECO:0000256" key="4">
    <source>
        <dbReference type="ARBA" id="ARBA00022692"/>
    </source>
</evidence>
<accession>A0A8J7GPY2</accession>
<reference evidence="9" key="1">
    <citation type="submission" date="2020-11" db="EMBL/GenBank/DDBJ databases">
        <title>Sequencing the genomes of 1000 actinobacteria strains.</title>
        <authorList>
            <person name="Klenk H.-P."/>
        </authorList>
    </citation>
    <scope>NUCLEOTIDE SEQUENCE</scope>
    <source>
        <strain evidence="9">DSM 45356</strain>
    </source>
</reference>
<feature type="transmembrane region" description="Helical" evidence="7">
    <location>
        <begin position="112"/>
        <end position="131"/>
    </location>
</feature>
<dbReference type="GO" id="GO:0022857">
    <property type="term" value="F:transmembrane transporter activity"/>
    <property type="evidence" value="ECO:0007669"/>
    <property type="project" value="InterPro"/>
</dbReference>
<feature type="transmembrane region" description="Helical" evidence="7">
    <location>
        <begin position="354"/>
        <end position="375"/>
    </location>
</feature>
<feature type="transmembrane region" description="Helical" evidence="7">
    <location>
        <begin position="86"/>
        <end position="106"/>
    </location>
</feature>
<proteinExistence type="predicted"/>
<dbReference type="InterPro" id="IPR036259">
    <property type="entry name" value="MFS_trans_sf"/>
</dbReference>
<name>A0A8J7GPY2_9ACTN</name>
<feature type="transmembrane region" description="Helical" evidence="7">
    <location>
        <begin position="54"/>
        <end position="74"/>
    </location>
</feature>
<evidence type="ECO:0000256" key="6">
    <source>
        <dbReference type="ARBA" id="ARBA00023136"/>
    </source>
</evidence>
<dbReference type="PANTHER" id="PTHR42718">
    <property type="entry name" value="MAJOR FACILITATOR SUPERFAMILY MULTIDRUG TRANSPORTER MFSC"/>
    <property type="match status" value="1"/>
</dbReference>
<feature type="transmembrane region" description="Helical" evidence="7">
    <location>
        <begin position="387"/>
        <end position="411"/>
    </location>
</feature>
<keyword evidence="10" id="KW-1185">Reference proteome</keyword>
<dbReference type="RefSeq" id="WP_197001940.1">
    <property type="nucleotide sequence ID" value="NZ_BONS01000023.1"/>
</dbReference>
<evidence type="ECO:0000256" key="2">
    <source>
        <dbReference type="ARBA" id="ARBA00022448"/>
    </source>
</evidence>
<dbReference type="EMBL" id="JADOUF010000001">
    <property type="protein sequence ID" value="MBG6134746.1"/>
    <property type="molecule type" value="Genomic_DNA"/>
</dbReference>
<gene>
    <name evidence="9" type="ORF">IW245_000940</name>
</gene>
<evidence type="ECO:0000313" key="9">
    <source>
        <dbReference type="EMBL" id="MBG6134746.1"/>
    </source>
</evidence>
<feature type="transmembrane region" description="Helical" evidence="7">
    <location>
        <begin position="143"/>
        <end position="164"/>
    </location>
</feature>
<feature type="transmembrane region" description="Helical" evidence="7">
    <location>
        <begin position="170"/>
        <end position="193"/>
    </location>
</feature>
<dbReference type="GO" id="GO:0005886">
    <property type="term" value="C:plasma membrane"/>
    <property type="evidence" value="ECO:0007669"/>
    <property type="project" value="UniProtKB-SubCell"/>
</dbReference>
<keyword evidence="3" id="KW-1003">Cell membrane</keyword>
<keyword evidence="2" id="KW-0813">Transport</keyword>
<evidence type="ECO:0000256" key="3">
    <source>
        <dbReference type="ARBA" id="ARBA00022475"/>
    </source>
</evidence>
<feature type="transmembrane region" description="Helical" evidence="7">
    <location>
        <begin position="205"/>
        <end position="223"/>
    </location>
</feature>
<dbReference type="InterPro" id="IPR020846">
    <property type="entry name" value="MFS_dom"/>
</dbReference>
<dbReference type="SUPFAM" id="SSF103473">
    <property type="entry name" value="MFS general substrate transporter"/>
    <property type="match status" value="1"/>
</dbReference>
<feature type="transmembrane region" description="Helical" evidence="7">
    <location>
        <begin position="12"/>
        <end position="34"/>
    </location>
</feature>
<organism evidence="9 10">
    <name type="scientific">Longispora fulva</name>
    <dbReference type="NCBI Taxonomy" id="619741"/>
    <lineage>
        <taxon>Bacteria</taxon>
        <taxon>Bacillati</taxon>
        <taxon>Actinomycetota</taxon>
        <taxon>Actinomycetes</taxon>
        <taxon>Micromonosporales</taxon>
        <taxon>Micromonosporaceae</taxon>
        <taxon>Longispora</taxon>
    </lineage>
</organism>
<comment type="caution">
    <text evidence="9">The sequence shown here is derived from an EMBL/GenBank/DDBJ whole genome shotgun (WGS) entry which is preliminary data.</text>
</comment>